<feature type="domain" description="Plastocyanin-like" evidence="15">
    <location>
        <begin position="34"/>
        <end position="147"/>
    </location>
</feature>
<comment type="function">
    <text evidence="12">Lignin degradation and detoxification of lignin-derived products.</text>
</comment>
<evidence type="ECO:0000256" key="4">
    <source>
        <dbReference type="ARBA" id="ARBA00012297"/>
    </source>
</evidence>
<keyword evidence="5 12" id="KW-0052">Apoplast</keyword>
<dbReference type="PANTHER" id="PTHR11709:SF324">
    <property type="entry name" value="LACCASE-6"/>
    <property type="match status" value="1"/>
</dbReference>
<dbReference type="Proteomes" id="UP000886520">
    <property type="component" value="Chromosome 24"/>
</dbReference>
<dbReference type="GO" id="GO:0048046">
    <property type="term" value="C:apoplast"/>
    <property type="evidence" value="ECO:0007669"/>
    <property type="project" value="UniProtKB-SubCell"/>
</dbReference>
<evidence type="ECO:0000256" key="8">
    <source>
        <dbReference type="ARBA" id="ARBA00022737"/>
    </source>
</evidence>
<name>A0A9D4U513_ADICA</name>
<keyword evidence="7 12" id="KW-0479">Metal-binding</keyword>
<keyword evidence="8 12" id="KW-0677">Repeat</keyword>
<dbReference type="CDD" id="cd13849">
    <property type="entry name" value="CuRO_1_LCC_plant"/>
    <property type="match status" value="1"/>
</dbReference>
<dbReference type="CDD" id="cd13875">
    <property type="entry name" value="CuRO_2_LCC_plant"/>
    <property type="match status" value="1"/>
</dbReference>
<evidence type="ECO:0000256" key="2">
    <source>
        <dbReference type="ARBA" id="ARBA00004271"/>
    </source>
</evidence>
<dbReference type="OrthoDB" id="2121828at2759"/>
<keyword evidence="9 12" id="KW-0560">Oxidoreductase</keyword>
<feature type="domain" description="Plastocyanin-like" evidence="14">
    <location>
        <begin position="429"/>
        <end position="562"/>
    </location>
</feature>
<gene>
    <name evidence="16" type="ORF">GOP47_0024766</name>
</gene>
<dbReference type="GO" id="GO:0046274">
    <property type="term" value="P:lignin catabolic process"/>
    <property type="evidence" value="ECO:0007669"/>
    <property type="project" value="UniProtKB-KW"/>
</dbReference>
<feature type="domain" description="Plastocyanin-like" evidence="13">
    <location>
        <begin position="160"/>
        <end position="310"/>
    </location>
</feature>
<evidence type="ECO:0000256" key="3">
    <source>
        <dbReference type="ARBA" id="ARBA00010609"/>
    </source>
</evidence>
<feature type="chain" id="PRO_5039756482" description="Laccase" evidence="12">
    <location>
        <begin position="25"/>
        <end position="580"/>
    </location>
</feature>
<sequence length="580" mass="64169">MEPLRRFAPIFVTLVVMQSFPSEAVTTRFYNFNVELANVTKLCQKKAIVTVNGLYPGPTVYAQEGDRVIVKVTNLVAHNVSLHWHGVRQVLSCWFDGPAYVTQCPIQAGESFTYEFTLHEQKGTLWWHAHVHWLRATVHGAMVIYPTTGTPYPFPFPHAEHVIILGEFWLKDAVSIEASTMRSGGGPPSPDAFVLNGHPGSSYPCSAQDMFSVMDVIPGRTYLLRLINAALNNEHFFILAKHKLTVVEADGEYTLPYTTDAVVITPGQTLNVLVTANQPPADYLMGMTAYASNPNIPVLTIPALALWRYEQIMPEHIETGGILLHRPLFPLNNDTAFVSNFSQNIRSFPTVYNHVKVPHNIDRNLFFTIGLNEETCDTDHASQCKGPNGGRFSASINNITFQLPHTVSLLQAYHCGTKKDSIPIFTTNFPDKPVEKFDFVSAAPNDPPNNTQSLVGTRVNVIEFGANVQIVLQNTGIIGSENHPIHLHGYSFYVVGMGEGDYNPFTATLNLRDPPLRNTIGVPAGGWAVIRFKADNPGVWYLHCHLEIHTSWGLAMAFIVENGVGSLQTLPPPPADLPHC</sequence>
<keyword evidence="10 12" id="KW-0186">Copper</keyword>
<dbReference type="SUPFAM" id="SSF49503">
    <property type="entry name" value="Cupredoxins"/>
    <property type="match status" value="3"/>
</dbReference>
<protein>
    <recommendedName>
        <fullName evidence="4 12">Laccase</fullName>
        <ecNumber evidence="4 12">1.10.3.2</ecNumber>
    </recommendedName>
    <alternativeName>
        <fullName evidence="12">Benzenediol:oxygen oxidoreductase</fullName>
    </alternativeName>
    <alternativeName>
        <fullName evidence="12">Diphenol oxidase</fullName>
    </alternativeName>
    <alternativeName>
        <fullName evidence="12">Urishiol oxidase</fullName>
    </alternativeName>
</protein>
<keyword evidence="11 12" id="KW-0439">Lignin degradation</keyword>
<accession>A0A9D4U513</accession>
<comment type="subcellular location">
    <subcellularLocation>
        <location evidence="2 12">Secreted</location>
        <location evidence="2 12">Extracellular space</location>
        <location evidence="2 12">Apoplast</location>
    </subcellularLocation>
</comment>
<dbReference type="CDD" id="cd13897">
    <property type="entry name" value="CuRO_3_LCC_plant"/>
    <property type="match status" value="1"/>
</dbReference>
<dbReference type="Gene3D" id="2.60.40.420">
    <property type="entry name" value="Cupredoxins - blue copper proteins"/>
    <property type="match status" value="3"/>
</dbReference>
<evidence type="ECO:0000259" key="15">
    <source>
        <dbReference type="Pfam" id="PF07732"/>
    </source>
</evidence>
<evidence type="ECO:0000259" key="13">
    <source>
        <dbReference type="Pfam" id="PF00394"/>
    </source>
</evidence>
<dbReference type="InterPro" id="IPR034289">
    <property type="entry name" value="CuRO_3_LCC"/>
</dbReference>
<dbReference type="Pfam" id="PF07731">
    <property type="entry name" value="Cu-oxidase_2"/>
    <property type="match status" value="1"/>
</dbReference>
<dbReference type="GO" id="GO:0005507">
    <property type="term" value="F:copper ion binding"/>
    <property type="evidence" value="ECO:0007669"/>
    <property type="project" value="InterPro"/>
</dbReference>
<dbReference type="Pfam" id="PF07732">
    <property type="entry name" value="Cu-oxidase_3"/>
    <property type="match status" value="1"/>
</dbReference>
<dbReference type="InterPro" id="IPR002355">
    <property type="entry name" value="Cu_oxidase_Cu_BS"/>
</dbReference>
<evidence type="ECO:0000256" key="1">
    <source>
        <dbReference type="ARBA" id="ARBA00000349"/>
    </source>
</evidence>
<dbReference type="InterPro" id="IPR034285">
    <property type="entry name" value="CuRO_2_LCC"/>
</dbReference>
<dbReference type="InterPro" id="IPR034288">
    <property type="entry name" value="CuRO_1_LCC"/>
</dbReference>
<comment type="catalytic activity">
    <reaction evidence="1 12">
        <text>4 hydroquinone + O2 = 4 benzosemiquinone + 2 H2O</text>
        <dbReference type="Rhea" id="RHEA:11276"/>
        <dbReference type="ChEBI" id="CHEBI:15377"/>
        <dbReference type="ChEBI" id="CHEBI:15379"/>
        <dbReference type="ChEBI" id="CHEBI:17594"/>
        <dbReference type="ChEBI" id="CHEBI:17977"/>
        <dbReference type="EC" id="1.10.3.2"/>
    </reaction>
</comment>
<evidence type="ECO:0000256" key="5">
    <source>
        <dbReference type="ARBA" id="ARBA00022523"/>
    </source>
</evidence>
<dbReference type="PANTHER" id="PTHR11709">
    <property type="entry name" value="MULTI-COPPER OXIDASE"/>
    <property type="match status" value="1"/>
</dbReference>
<feature type="signal peptide" evidence="12">
    <location>
        <begin position="1"/>
        <end position="24"/>
    </location>
</feature>
<dbReference type="NCBIfam" id="TIGR03389">
    <property type="entry name" value="laccase"/>
    <property type="match status" value="1"/>
</dbReference>
<reference evidence="16" key="1">
    <citation type="submission" date="2021-01" db="EMBL/GenBank/DDBJ databases">
        <title>Adiantum capillus-veneris genome.</title>
        <authorList>
            <person name="Fang Y."/>
            <person name="Liao Q."/>
        </authorList>
    </citation>
    <scope>NUCLEOTIDE SEQUENCE</scope>
    <source>
        <strain evidence="16">H3</strain>
        <tissue evidence="16">Leaf</tissue>
    </source>
</reference>
<dbReference type="PROSITE" id="PS00080">
    <property type="entry name" value="MULTICOPPER_OXIDASE2"/>
    <property type="match status" value="1"/>
</dbReference>
<organism evidence="16 17">
    <name type="scientific">Adiantum capillus-veneris</name>
    <name type="common">Maidenhair fern</name>
    <dbReference type="NCBI Taxonomy" id="13818"/>
    <lineage>
        <taxon>Eukaryota</taxon>
        <taxon>Viridiplantae</taxon>
        <taxon>Streptophyta</taxon>
        <taxon>Embryophyta</taxon>
        <taxon>Tracheophyta</taxon>
        <taxon>Polypodiopsida</taxon>
        <taxon>Polypodiidae</taxon>
        <taxon>Polypodiales</taxon>
        <taxon>Pteridineae</taxon>
        <taxon>Pteridaceae</taxon>
        <taxon>Vittarioideae</taxon>
        <taxon>Adiantum</taxon>
    </lineage>
</organism>
<keyword evidence="6 12" id="KW-0964">Secreted</keyword>
<dbReference type="InterPro" id="IPR008972">
    <property type="entry name" value="Cupredoxin"/>
</dbReference>
<comment type="similarity">
    <text evidence="3 12">Belongs to the multicopper oxidase family.</text>
</comment>
<dbReference type="InterPro" id="IPR017761">
    <property type="entry name" value="Laccase"/>
</dbReference>
<evidence type="ECO:0000256" key="7">
    <source>
        <dbReference type="ARBA" id="ARBA00022723"/>
    </source>
</evidence>
<dbReference type="PROSITE" id="PS00079">
    <property type="entry name" value="MULTICOPPER_OXIDASE1"/>
    <property type="match status" value="1"/>
</dbReference>
<keyword evidence="12" id="KW-0732">Signal</keyword>
<evidence type="ECO:0000259" key="14">
    <source>
        <dbReference type="Pfam" id="PF07731"/>
    </source>
</evidence>
<dbReference type="InterPro" id="IPR011707">
    <property type="entry name" value="Cu-oxidase-like_N"/>
</dbReference>
<dbReference type="Pfam" id="PF00394">
    <property type="entry name" value="Cu-oxidase"/>
    <property type="match status" value="1"/>
</dbReference>
<dbReference type="InterPro" id="IPR001117">
    <property type="entry name" value="Cu-oxidase_2nd"/>
</dbReference>
<comment type="caution">
    <text evidence="16">The sequence shown here is derived from an EMBL/GenBank/DDBJ whole genome shotgun (WGS) entry which is preliminary data.</text>
</comment>
<dbReference type="InterPro" id="IPR045087">
    <property type="entry name" value="Cu-oxidase_fam"/>
</dbReference>
<keyword evidence="17" id="KW-1185">Reference proteome</keyword>
<evidence type="ECO:0000256" key="9">
    <source>
        <dbReference type="ARBA" id="ARBA00023002"/>
    </source>
</evidence>
<evidence type="ECO:0000256" key="11">
    <source>
        <dbReference type="ARBA" id="ARBA00023185"/>
    </source>
</evidence>
<dbReference type="EC" id="1.10.3.2" evidence="4 12"/>
<evidence type="ECO:0000313" key="16">
    <source>
        <dbReference type="EMBL" id="KAI5060346.1"/>
    </source>
</evidence>
<evidence type="ECO:0000256" key="10">
    <source>
        <dbReference type="ARBA" id="ARBA00023008"/>
    </source>
</evidence>
<dbReference type="InterPro" id="IPR033138">
    <property type="entry name" value="Cu_oxidase_CS"/>
</dbReference>
<evidence type="ECO:0000256" key="12">
    <source>
        <dbReference type="RuleBase" id="RU361119"/>
    </source>
</evidence>
<dbReference type="EMBL" id="JABFUD020000024">
    <property type="protein sequence ID" value="KAI5060346.1"/>
    <property type="molecule type" value="Genomic_DNA"/>
</dbReference>
<proteinExistence type="inferred from homology"/>
<evidence type="ECO:0000313" key="17">
    <source>
        <dbReference type="Proteomes" id="UP000886520"/>
    </source>
</evidence>
<evidence type="ECO:0000256" key="6">
    <source>
        <dbReference type="ARBA" id="ARBA00022525"/>
    </source>
</evidence>
<dbReference type="InterPro" id="IPR011706">
    <property type="entry name" value="Cu-oxidase_C"/>
</dbReference>
<dbReference type="AlphaFoldDB" id="A0A9D4U513"/>
<comment type="cofactor">
    <cofactor evidence="12">
        <name>Cu cation</name>
        <dbReference type="ChEBI" id="CHEBI:23378"/>
    </cofactor>
    <text evidence="12">Binds 4 Cu cations per monomer.</text>
</comment>
<dbReference type="GO" id="GO:0052716">
    <property type="term" value="F:hydroquinone:oxygen oxidoreductase activity"/>
    <property type="evidence" value="ECO:0007669"/>
    <property type="project" value="UniProtKB-EC"/>
</dbReference>